<dbReference type="InParanoid" id="A0A067R125"/>
<feature type="transmembrane region" description="Helical" evidence="11">
    <location>
        <begin position="411"/>
        <end position="428"/>
    </location>
</feature>
<feature type="transmembrane region" description="Helical" evidence="11">
    <location>
        <begin position="81"/>
        <end position="102"/>
    </location>
</feature>
<evidence type="ECO:0000313" key="13">
    <source>
        <dbReference type="Proteomes" id="UP000027135"/>
    </source>
</evidence>
<evidence type="ECO:0000256" key="2">
    <source>
        <dbReference type="ARBA" id="ARBA00006513"/>
    </source>
</evidence>
<feature type="transmembrane region" description="Helical" evidence="11">
    <location>
        <begin position="268"/>
        <end position="288"/>
    </location>
</feature>
<reference evidence="12 13" key="1">
    <citation type="journal article" date="2014" name="Nat. Commun.">
        <title>Molecular traces of alternative social organization in a termite genome.</title>
        <authorList>
            <person name="Terrapon N."/>
            <person name="Li C."/>
            <person name="Robertson H.M."/>
            <person name="Ji L."/>
            <person name="Meng X."/>
            <person name="Booth W."/>
            <person name="Chen Z."/>
            <person name="Childers C.P."/>
            <person name="Glastad K.M."/>
            <person name="Gokhale K."/>
            <person name="Gowin J."/>
            <person name="Gronenberg W."/>
            <person name="Hermansen R.A."/>
            <person name="Hu H."/>
            <person name="Hunt B.G."/>
            <person name="Huylmans A.K."/>
            <person name="Khalil S.M."/>
            <person name="Mitchell R.D."/>
            <person name="Munoz-Torres M.C."/>
            <person name="Mustard J.A."/>
            <person name="Pan H."/>
            <person name="Reese J.T."/>
            <person name="Scharf M.E."/>
            <person name="Sun F."/>
            <person name="Vogel H."/>
            <person name="Xiao J."/>
            <person name="Yang W."/>
            <person name="Yang Z."/>
            <person name="Yang Z."/>
            <person name="Zhou J."/>
            <person name="Zhu J."/>
            <person name="Brent C.S."/>
            <person name="Elsik C.G."/>
            <person name="Goodisman M.A."/>
            <person name="Liberles D.A."/>
            <person name="Roe R.M."/>
            <person name="Vargo E.L."/>
            <person name="Vilcinskas A."/>
            <person name="Wang J."/>
            <person name="Bornberg-Bauer E."/>
            <person name="Korb J."/>
            <person name="Zhang G."/>
            <person name="Liebig J."/>
        </authorList>
    </citation>
    <scope>NUCLEOTIDE SEQUENCE [LARGE SCALE GENOMIC DNA]</scope>
    <source>
        <tissue evidence="12">Whole organism</tissue>
    </source>
</reference>
<keyword evidence="10" id="KW-0407">Ion channel</keyword>
<comment type="subcellular location">
    <subcellularLocation>
        <location evidence="1">Cell membrane</location>
        <topology evidence="1">Multi-pass membrane protein</topology>
    </subcellularLocation>
</comment>
<feature type="transmembrane region" description="Helical" evidence="11">
    <location>
        <begin position="448"/>
        <end position="474"/>
    </location>
</feature>
<feature type="transmembrane region" description="Helical" evidence="11">
    <location>
        <begin position="341"/>
        <end position="362"/>
    </location>
</feature>
<sequence>MCFLYAMTLKERAVNNIISRHRRTGVVCQCPDSCYKKDIVRYGSFYLRLGAMGFGIGSMVYSGLEFGQYFARDSHCDDTVLVFRSATRMLLTLMQIQFMFLNNKDLKMGRYVPVARFGLMHMIATNLCEWLYVLVEETKHEIEHLSHYDVSDHANDEEANETDAAFNTTELHRLRRGVPSHLCSRTNIVGMLVQKSSPYLFPCTVEYSLICAVTLYEMWKHIRIPPPIRVTHHVCSQSIGRDFSSNSLNGLRSAHHFTLDCDSSQKGLCAGILVLVLTIISLVLFLVLHNEENYVQLAVYEVSICEMCIYILCTLAVLACMVRIRVLPAETGHGLGLDNSLLVMAQAGMYVYCIFSIIGFNYAEKTDVPGGAAIEILALMQTTVQTILVLDASSRRCRTKADRRRKPGRELISFLLVANAAVWMINVMQKGHAEYSPQHLKFFGVWPWTVITHISMPLAIFYRFHSTICLFEIWKASYKLKREHC</sequence>
<dbReference type="STRING" id="136037.A0A067R125"/>
<evidence type="ECO:0000256" key="1">
    <source>
        <dbReference type="ARBA" id="ARBA00004651"/>
    </source>
</evidence>
<dbReference type="GO" id="GO:0005886">
    <property type="term" value="C:plasma membrane"/>
    <property type="evidence" value="ECO:0007669"/>
    <property type="project" value="UniProtKB-SubCell"/>
</dbReference>
<keyword evidence="7 11" id="KW-1133">Transmembrane helix</keyword>
<feature type="transmembrane region" description="Helical" evidence="11">
    <location>
        <begin position="45"/>
        <end position="61"/>
    </location>
</feature>
<evidence type="ECO:0000256" key="11">
    <source>
        <dbReference type="SAM" id="Phobius"/>
    </source>
</evidence>
<dbReference type="Pfam" id="PF03189">
    <property type="entry name" value="Otopetrin"/>
    <property type="match status" value="1"/>
</dbReference>
<dbReference type="AlphaFoldDB" id="A0A067R125"/>
<dbReference type="InterPro" id="IPR004878">
    <property type="entry name" value="Otopetrin"/>
</dbReference>
<evidence type="ECO:0000256" key="3">
    <source>
        <dbReference type="ARBA" id="ARBA00022448"/>
    </source>
</evidence>
<organism evidence="12 13">
    <name type="scientific">Zootermopsis nevadensis</name>
    <name type="common">Dampwood termite</name>
    <dbReference type="NCBI Taxonomy" id="136037"/>
    <lineage>
        <taxon>Eukaryota</taxon>
        <taxon>Metazoa</taxon>
        <taxon>Ecdysozoa</taxon>
        <taxon>Arthropoda</taxon>
        <taxon>Hexapoda</taxon>
        <taxon>Insecta</taxon>
        <taxon>Pterygota</taxon>
        <taxon>Neoptera</taxon>
        <taxon>Polyneoptera</taxon>
        <taxon>Dictyoptera</taxon>
        <taxon>Blattodea</taxon>
        <taxon>Blattoidea</taxon>
        <taxon>Termitoidae</taxon>
        <taxon>Termopsidae</taxon>
        <taxon>Zootermopsis</taxon>
    </lineage>
</organism>
<evidence type="ECO:0000256" key="7">
    <source>
        <dbReference type="ARBA" id="ARBA00022989"/>
    </source>
</evidence>
<keyword evidence="4" id="KW-1003">Cell membrane</keyword>
<dbReference type="eggNOG" id="KOG4740">
    <property type="taxonomic scope" value="Eukaryota"/>
</dbReference>
<proteinExistence type="inferred from homology"/>
<name>A0A067R125_ZOONE</name>
<keyword evidence="5 11" id="KW-0812">Transmembrane</keyword>
<keyword evidence="3" id="KW-0813">Transport</keyword>
<accession>A0A067R125</accession>
<evidence type="ECO:0000313" key="12">
    <source>
        <dbReference type="EMBL" id="KDR16611.1"/>
    </source>
</evidence>
<dbReference type="OMA" id="DGFLITC"/>
<keyword evidence="6" id="KW-0375">Hydrogen ion transport</keyword>
<evidence type="ECO:0000256" key="5">
    <source>
        <dbReference type="ARBA" id="ARBA00022692"/>
    </source>
</evidence>
<feature type="transmembrane region" description="Helical" evidence="11">
    <location>
        <begin position="368"/>
        <end position="390"/>
    </location>
</feature>
<comment type="similarity">
    <text evidence="2">Belongs to the otopetrin family.</text>
</comment>
<keyword evidence="13" id="KW-1185">Reference proteome</keyword>
<evidence type="ECO:0000256" key="4">
    <source>
        <dbReference type="ARBA" id="ARBA00022475"/>
    </source>
</evidence>
<dbReference type="PANTHER" id="PTHR21522">
    <property type="entry name" value="PROTON CHANNEL OTOP"/>
    <property type="match status" value="1"/>
</dbReference>
<dbReference type="Proteomes" id="UP000027135">
    <property type="component" value="Unassembled WGS sequence"/>
</dbReference>
<dbReference type="EMBL" id="KK852782">
    <property type="protein sequence ID" value="KDR16611.1"/>
    <property type="molecule type" value="Genomic_DNA"/>
</dbReference>
<feature type="transmembrane region" description="Helical" evidence="11">
    <location>
        <begin position="294"/>
        <end position="320"/>
    </location>
</feature>
<gene>
    <name evidence="12" type="ORF">L798_09450</name>
</gene>
<dbReference type="GO" id="GO:0015252">
    <property type="term" value="F:proton channel activity"/>
    <property type="evidence" value="ECO:0007669"/>
    <property type="project" value="InterPro"/>
</dbReference>
<keyword evidence="8" id="KW-0406">Ion transport</keyword>
<evidence type="ECO:0000256" key="10">
    <source>
        <dbReference type="ARBA" id="ARBA00023303"/>
    </source>
</evidence>
<evidence type="ECO:0000256" key="6">
    <source>
        <dbReference type="ARBA" id="ARBA00022781"/>
    </source>
</evidence>
<evidence type="ECO:0000256" key="9">
    <source>
        <dbReference type="ARBA" id="ARBA00023136"/>
    </source>
</evidence>
<protein>
    <submittedName>
        <fullName evidence="12">Otopetrin-2</fullName>
    </submittedName>
</protein>
<dbReference type="PANTHER" id="PTHR21522:SF30">
    <property type="entry name" value="GH01206P"/>
    <property type="match status" value="1"/>
</dbReference>
<evidence type="ECO:0000256" key="8">
    <source>
        <dbReference type="ARBA" id="ARBA00023065"/>
    </source>
</evidence>
<keyword evidence="9 11" id="KW-0472">Membrane</keyword>